<accession>A0ABW4NLJ9</accession>
<dbReference type="InterPro" id="IPR004360">
    <property type="entry name" value="Glyas_Fos-R_dOase_dom"/>
</dbReference>
<dbReference type="PROSITE" id="PS51819">
    <property type="entry name" value="VOC"/>
    <property type="match status" value="1"/>
</dbReference>
<protein>
    <submittedName>
        <fullName evidence="2">VOC family protein</fullName>
    </submittedName>
</protein>
<evidence type="ECO:0000259" key="1">
    <source>
        <dbReference type="PROSITE" id="PS51819"/>
    </source>
</evidence>
<comment type="caution">
    <text evidence="2">The sequence shown here is derived from an EMBL/GenBank/DDBJ whole genome shotgun (WGS) entry which is preliminary data.</text>
</comment>
<reference evidence="3" key="1">
    <citation type="journal article" date="2019" name="Int. J. Syst. Evol. Microbiol.">
        <title>The Global Catalogue of Microorganisms (GCM) 10K type strain sequencing project: providing services to taxonomists for standard genome sequencing and annotation.</title>
        <authorList>
            <consortium name="The Broad Institute Genomics Platform"/>
            <consortium name="The Broad Institute Genome Sequencing Center for Infectious Disease"/>
            <person name="Wu L."/>
            <person name="Ma J."/>
        </authorList>
    </citation>
    <scope>NUCLEOTIDE SEQUENCE [LARGE SCALE GENOMIC DNA]</scope>
    <source>
        <strain evidence="3">KCTC 42143</strain>
    </source>
</reference>
<evidence type="ECO:0000313" key="3">
    <source>
        <dbReference type="Proteomes" id="UP001597285"/>
    </source>
</evidence>
<dbReference type="InterPro" id="IPR037523">
    <property type="entry name" value="VOC_core"/>
</dbReference>
<evidence type="ECO:0000313" key="2">
    <source>
        <dbReference type="EMBL" id="MFD1799232.1"/>
    </source>
</evidence>
<dbReference type="Pfam" id="PF00903">
    <property type="entry name" value="Glyoxalase"/>
    <property type="match status" value="1"/>
</dbReference>
<organism evidence="2 3">
    <name type="scientific">Carnobacterium antarcticum</name>
    <dbReference type="NCBI Taxonomy" id="2126436"/>
    <lineage>
        <taxon>Bacteria</taxon>
        <taxon>Bacillati</taxon>
        <taxon>Bacillota</taxon>
        <taxon>Bacilli</taxon>
        <taxon>Lactobacillales</taxon>
        <taxon>Carnobacteriaceae</taxon>
        <taxon>Carnobacterium</taxon>
    </lineage>
</organism>
<gene>
    <name evidence="2" type="ORF">ACFSBK_05075</name>
</gene>
<dbReference type="RefSeq" id="WP_058918921.1">
    <property type="nucleotide sequence ID" value="NZ_JBHSQC010000004.1"/>
</dbReference>
<dbReference type="EMBL" id="JBHUFF010000009">
    <property type="protein sequence ID" value="MFD1799232.1"/>
    <property type="molecule type" value="Genomic_DNA"/>
</dbReference>
<dbReference type="SUPFAM" id="SSF54593">
    <property type="entry name" value="Glyoxalase/Bleomycin resistance protein/Dihydroxybiphenyl dioxygenase"/>
    <property type="match status" value="1"/>
</dbReference>
<dbReference type="PANTHER" id="PTHR36503">
    <property type="entry name" value="BLR2520 PROTEIN"/>
    <property type="match status" value="1"/>
</dbReference>
<name>A0ABW4NLJ9_9LACT</name>
<keyword evidence="3" id="KW-1185">Reference proteome</keyword>
<dbReference type="InterPro" id="IPR029068">
    <property type="entry name" value="Glyas_Bleomycin-R_OHBP_Dase"/>
</dbReference>
<feature type="domain" description="VOC" evidence="1">
    <location>
        <begin position="6"/>
        <end position="130"/>
    </location>
</feature>
<dbReference type="Proteomes" id="UP001597285">
    <property type="component" value="Unassembled WGS sequence"/>
</dbReference>
<dbReference type="Gene3D" id="3.10.180.10">
    <property type="entry name" value="2,3-Dihydroxybiphenyl 1,2-Dioxygenase, domain 1"/>
    <property type="match status" value="1"/>
</dbReference>
<proteinExistence type="predicted"/>
<sequence>MTQPIKGIFVNLPVKDLERSRDFFTQLDFNFDPLFTDETGSCMIIGENIYVMLLIEDYFKGFTHQAIADTSSQNEVIVTLLATSKAQVIELCEKAAAAGAEDQPVENTEKFMYYRRFKDLDGHLWEIMCFNMKEMK</sequence>
<dbReference type="PANTHER" id="PTHR36503:SF2">
    <property type="entry name" value="BLR2408 PROTEIN"/>
    <property type="match status" value="1"/>
</dbReference>